<dbReference type="Gene3D" id="3.40.50.1000">
    <property type="entry name" value="HAD superfamily/HAD-like"/>
    <property type="match status" value="2"/>
</dbReference>
<reference evidence="1 2" key="1">
    <citation type="submission" date="2017-02" db="EMBL/GenBank/DDBJ databases">
        <title>isolation and characterization of a novel temperate virus Aeropyrum globular virus 1 infecting hyperthermophilic archaeon Aeropyrum.</title>
        <authorList>
            <person name="Yumiya M."/>
            <person name="Yoshida T."/>
            <person name="Sako Y."/>
        </authorList>
    </citation>
    <scope>NUCLEOTIDE SEQUENCE [LARGE SCALE GENOMIC DNA]</scope>
    <source>
        <strain evidence="1 2">YK1-12-2013</strain>
    </source>
</reference>
<dbReference type="AlphaFoldDB" id="A0A401H7Y2"/>
<dbReference type="NCBIfam" id="TIGR01460">
    <property type="entry name" value="HAD-SF-IIA"/>
    <property type="match status" value="1"/>
</dbReference>
<dbReference type="SUPFAM" id="SSF56784">
    <property type="entry name" value="HAD-like"/>
    <property type="match status" value="1"/>
</dbReference>
<accession>A0A401H7Y2</accession>
<dbReference type="PANTHER" id="PTHR19288">
    <property type="entry name" value="4-NITROPHENYLPHOSPHATASE-RELATED"/>
    <property type="match status" value="1"/>
</dbReference>
<dbReference type="EMBL" id="BDMD01000011">
    <property type="protein sequence ID" value="GBF08555.1"/>
    <property type="molecule type" value="Genomic_DNA"/>
</dbReference>
<dbReference type="PANTHER" id="PTHR19288:SF46">
    <property type="entry name" value="HALOACID DEHALOGENASE-LIKE HYDROLASE DOMAIN-CONTAINING PROTEIN 2"/>
    <property type="match status" value="1"/>
</dbReference>
<dbReference type="InterPro" id="IPR023214">
    <property type="entry name" value="HAD_sf"/>
</dbReference>
<dbReference type="RefSeq" id="WP_131159621.1">
    <property type="nucleotide sequence ID" value="NZ_BDMD01000011.1"/>
</dbReference>
<evidence type="ECO:0000313" key="1">
    <source>
        <dbReference type="EMBL" id="GBF08555.1"/>
    </source>
</evidence>
<gene>
    <name evidence="1" type="ORF">apy_02800</name>
</gene>
<dbReference type="Proteomes" id="UP000291213">
    <property type="component" value="Unassembled WGS sequence"/>
</dbReference>
<proteinExistence type="predicted"/>
<dbReference type="Pfam" id="PF13242">
    <property type="entry name" value="Hydrolase_like"/>
    <property type="match status" value="1"/>
</dbReference>
<dbReference type="PIRSF" id="PIRSF000915">
    <property type="entry name" value="PGP-type_phosphatase"/>
    <property type="match status" value="1"/>
</dbReference>
<protein>
    <submittedName>
        <fullName evidence="1">Putative phosphatase</fullName>
    </submittedName>
</protein>
<organism evidence="1 2">
    <name type="scientific">Aeropyrum pernix</name>
    <dbReference type="NCBI Taxonomy" id="56636"/>
    <lineage>
        <taxon>Archaea</taxon>
        <taxon>Thermoproteota</taxon>
        <taxon>Thermoprotei</taxon>
        <taxon>Desulfurococcales</taxon>
        <taxon>Desulfurococcaceae</taxon>
        <taxon>Aeropyrum</taxon>
    </lineage>
</organism>
<name>A0A401H7Y2_AERPX</name>
<dbReference type="Pfam" id="PF13344">
    <property type="entry name" value="Hydrolase_6"/>
    <property type="match status" value="1"/>
</dbReference>
<evidence type="ECO:0000313" key="2">
    <source>
        <dbReference type="Proteomes" id="UP000291213"/>
    </source>
</evidence>
<dbReference type="OrthoDB" id="25155at2157"/>
<dbReference type="GO" id="GO:0005737">
    <property type="term" value="C:cytoplasm"/>
    <property type="evidence" value="ECO:0007669"/>
    <property type="project" value="TreeGrafter"/>
</dbReference>
<sequence>MKSCPGLDAYDIVFADLDGVIWLGQEPIEENLVVLRTLAREGRLVVLTNNSTRSRRVYAAMLERVGLNIDPGRIVTSAYSAAVLLKKKLGPSTALVVGEEGLVEELAVEGHVVASSSDNIDVDAVVVGLDRNLTYGKLSRAASAIYSGSLFVATNLDHALPTPRGLIPGAGSIVALLEKATGVKPAIVAGKPSRGLAEVLESLFKPSRPLVVGDRIDTDVEFARAWGVDSLLVLTGLYRGVSIEEASRKAGEGVRVARSLSEFCRGG</sequence>
<dbReference type="GO" id="GO:0016791">
    <property type="term" value="F:phosphatase activity"/>
    <property type="evidence" value="ECO:0007669"/>
    <property type="project" value="TreeGrafter"/>
</dbReference>
<comment type="caution">
    <text evidence="1">The sequence shown here is derived from an EMBL/GenBank/DDBJ whole genome shotgun (WGS) entry which is preliminary data.</text>
</comment>
<dbReference type="InterPro" id="IPR006357">
    <property type="entry name" value="HAD-SF_hydro_IIA"/>
</dbReference>
<dbReference type="InterPro" id="IPR036412">
    <property type="entry name" value="HAD-like_sf"/>
</dbReference>